<dbReference type="Proteomes" id="UP001183410">
    <property type="component" value="Unassembled WGS sequence"/>
</dbReference>
<dbReference type="PRINTS" id="PR00385">
    <property type="entry name" value="P450"/>
</dbReference>
<evidence type="ECO:0000256" key="1">
    <source>
        <dbReference type="ARBA" id="ARBA00010617"/>
    </source>
</evidence>
<keyword evidence="4" id="KW-1185">Reference proteome</keyword>
<dbReference type="PROSITE" id="PS00086">
    <property type="entry name" value="CYTOCHROME_P450"/>
    <property type="match status" value="1"/>
</dbReference>
<protein>
    <submittedName>
        <fullName evidence="3">Cytochrome P450</fullName>
    </submittedName>
</protein>
<dbReference type="PANTHER" id="PTHR46696:SF1">
    <property type="entry name" value="CYTOCHROME P450 YJIB-RELATED"/>
    <property type="match status" value="1"/>
</dbReference>
<dbReference type="SUPFAM" id="SSF48264">
    <property type="entry name" value="Cytochrome P450"/>
    <property type="match status" value="1"/>
</dbReference>
<reference evidence="4" key="1">
    <citation type="submission" date="2023-07" db="EMBL/GenBank/DDBJ databases">
        <title>30 novel species of actinomycetes from the DSMZ collection.</title>
        <authorList>
            <person name="Nouioui I."/>
        </authorList>
    </citation>
    <scope>NUCLEOTIDE SEQUENCE [LARGE SCALE GENOMIC DNA]</scope>
    <source>
        <strain evidence="4">DSM 44915</strain>
    </source>
</reference>
<dbReference type="RefSeq" id="WP_311668279.1">
    <property type="nucleotide sequence ID" value="NZ_JAVREO010000010.1"/>
</dbReference>
<keyword evidence="2" id="KW-0408">Iron</keyword>
<keyword evidence="2" id="KW-0560">Oxidoreductase</keyword>
<proteinExistence type="inferred from homology"/>
<gene>
    <name evidence="3" type="ORF">RM844_18055</name>
</gene>
<dbReference type="InterPro" id="IPR002397">
    <property type="entry name" value="Cyt_P450_B"/>
</dbReference>
<sequence>MSCPVHHSGDAPSSDTIVLDPLVRDLAGEGRALLAAGPIARVELPGGVPVLAVTRQEEARRLLNDPRLVKDVAAWGAWQRGEISQEWPLIGLAAPPRSMLTVDGAEHRRLRAKVAQALSPRRVQLLRPGVERITERLLADLAERPTDAPVDLKALFAYPLPMAVVCELMGIDPSAQPRLRDLFDEFFNTQTPPARVPVMLSELNALFAATVAEKRAQPGDDLTSALILADDGGSRLTDDEITNTLQLIIAAGHETTIALLDNAVRGLLTHPDQKDLVLSGEVPWEHVIEETLRYSPPTSHVLIRFATEDIEVGDTVIPKGEGLITSYVAIGWDDAQHGPTAERFDITRPTPIRHISFGHGPHVCPGAPLSRLEAAVALPRLFERFPDLALAVPDEELRRRPNVTQNDLYELPVWLHGEPA</sequence>
<evidence type="ECO:0000313" key="3">
    <source>
        <dbReference type="EMBL" id="MDT0268190.1"/>
    </source>
</evidence>
<accession>A0ABU2JT94</accession>
<evidence type="ECO:0000256" key="2">
    <source>
        <dbReference type="RuleBase" id="RU000461"/>
    </source>
</evidence>
<dbReference type="Pfam" id="PF00067">
    <property type="entry name" value="p450"/>
    <property type="match status" value="2"/>
</dbReference>
<dbReference type="PRINTS" id="PR00359">
    <property type="entry name" value="BP450"/>
</dbReference>
<dbReference type="EMBL" id="JAVREO010000010">
    <property type="protein sequence ID" value="MDT0268190.1"/>
    <property type="molecule type" value="Genomic_DNA"/>
</dbReference>
<dbReference type="InterPro" id="IPR036396">
    <property type="entry name" value="Cyt_P450_sf"/>
</dbReference>
<keyword evidence="2" id="KW-0503">Monooxygenase</keyword>
<dbReference type="InterPro" id="IPR001128">
    <property type="entry name" value="Cyt_P450"/>
</dbReference>
<keyword evidence="2" id="KW-0349">Heme</keyword>
<comment type="similarity">
    <text evidence="1 2">Belongs to the cytochrome P450 family.</text>
</comment>
<dbReference type="PANTHER" id="PTHR46696">
    <property type="entry name" value="P450, PUTATIVE (EUROFUNG)-RELATED"/>
    <property type="match status" value="1"/>
</dbReference>
<comment type="caution">
    <text evidence="3">The sequence shown here is derived from an EMBL/GenBank/DDBJ whole genome shotgun (WGS) entry which is preliminary data.</text>
</comment>
<dbReference type="Gene3D" id="1.10.630.10">
    <property type="entry name" value="Cytochrome P450"/>
    <property type="match status" value="1"/>
</dbReference>
<name>A0ABU2JT94_9ACTN</name>
<dbReference type="InterPro" id="IPR017972">
    <property type="entry name" value="Cyt_P450_CS"/>
</dbReference>
<keyword evidence="2" id="KW-0479">Metal-binding</keyword>
<organism evidence="3 4">
    <name type="scientific">Streptomyces chisholmiae</name>
    <dbReference type="NCBI Taxonomy" id="3075540"/>
    <lineage>
        <taxon>Bacteria</taxon>
        <taxon>Bacillati</taxon>
        <taxon>Actinomycetota</taxon>
        <taxon>Actinomycetes</taxon>
        <taxon>Kitasatosporales</taxon>
        <taxon>Streptomycetaceae</taxon>
        <taxon>Streptomyces</taxon>
    </lineage>
</organism>
<dbReference type="CDD" id="cd11029">
    <property type="entry name" value="CYP107-like"/>
    <property type="match status" value="1"/>
</dbReference>
<evidence type="ECO:0000313" key="4">
    <source>
        <dbReference type="Proteomes" id="UP001183410"/>
    </source>
</evidence>